<dbReference type="Gene3D" id="3.90.10.10">
    <property type="entry name" value="Cytochrome C3"/>
    <property type="match status" value="1"/>
</dbReference>
<sequence length="211" mass="23555">MTKKNQWVIKDLIFFIVFSFLLLFDGATVSAQVDCNQCHGNQVNELKASIHASLSCTSCHSEVTAYPHPEGVEVTKKESVAMCNTCHTGRVAETYQQSFHGKGVFLGSQRAASCVDCHSAHEVLGQDHPNSLVAKKNIPQTCAKCHDNPSPGFAQGTEHFELNAMGPGKPMYYTAKFFVWLTIIAMTLLVIHIELQLYRELRTILQTRNRR</sequence>
<evidence type="ECO:0000259" key="3">
    <source>
        <dbReference type="Pfam" id="PF14522"/>
    </source>
</evidence>
<dbReference type="Proteomes" id="UP000010797">
    <property type="component" value="Chromosome"/>
</dbReference>
<keyword evidence="5" id="KW-1185">Reference proteome</keyword>
<dbReference type="STRING" id="871963.Desdi_2761"/>
<reference evidence="5" key="1">
    <citation type="submission" date="2012-02" db="EMBL/GenBank/DDBJ databases">
        <title>Complete sequence of Desulfitobacterium dichloroeliminans LMG P-21439.</title>
        <authorList>
            <person name="Lucas S."/>
            <person name="Han J."/>
            <person name="Lapidus A."/>
            <person name="Cheng J.-F."/>
            <person name="Goodwin L."/>
            <person name="Pitluck S."/>
            <person name="Peters L."/>
            <person name="Ovchinnikova G."/>
            <person name="Teshima H."/>
            <person name="Detter J.C."/>
            <person name="Han C."/>
            <person name="Tapia R."/>
            <person name="Land M."/>
            <person name="Hauser L."/>
            <person name="Kyrpides N."/>
            <person name="Ivanova N."/>
            <person name="Pagani I."/>
            <person name="Kruse T."/>
            <person name="de Vos W.M."/>
            <person name="Boon N."/>
            <person name="Smidt H."/>
            <person name="Woyke T."/>
        </authorList>
    </citation>
    <scope>NUCLEOTIDE SEQUENCE [LARGE SCALE GENOMIC DNA]</scope>
    <source>
        <strain evidence="5">LMG P-21439 / DCA1</strain>
    </source>
</reference>
<dbReference type="AlphaFoldDB" id="L0F8M3"/>
<dbReference type="EMBL" id="CP003344">
    <property type="protein sequence ID" value="AGA70174.1"/>
    <property type="molecule type" value="Genomic_DNA"/>
</dbReference>
<dbReference type="InterPro" id="IPR036280">
    <property type="entry name" value="Multihaem_cyt_sf"/>
</dbReference>
<dbReference type="SUPFAM" id="SSF48695">
    <property type="entry name" value="Multiheme cytochromes"/>
    <property type="match status" value="1"/>
</dbReference>
<feature type="transmembrane region" description="Helical" evidence="2">
    <location>
        <begin position="177"/>
        <end position="198"/>
    </location>
</feature>
<dbReference type="RefSeq" id="WP_015263140.1">
    <property type="nucleotide sequence ID" value="NC_019903.1"/>
</dbReference>
<proteinExistence type="predicted"/>
<keyword evidence="2" id="KW-0812">Transmembrane</keyword>
<dbReference type="Pfam" id="PF14522">
    <property type="entry name" value="Cytochrome_C7"/>
    <property type="match status" value="1"/>
</dbReference>
<dbReference type="InterPro" id="IPR051829">
    <property type="entry name" value="Multiheme_Cytochr_ET"/>
</dbReference>
<dbReference type="OrthoDB" id="9814800at2"/>
<dbReference type="eggNOG" id="COG2864">
    <property type="taxonomic scope" value="Bacteria"/>
</dbReference>
<keyword evidence="1" id="KW-0732">Signal</keyword>
<dbReference type="PANTHER" id="PTHR35038:SF6">
    <property type="entry name" value="SURFACE LOCALIZED DECAHEME CYTOCHROME C LIPOPROTEIN"/>
    <property type="match status" value="1"/>
</dbReference>
<evidence type="ECO:0000313" key="4">
    <source>
        <dbReference type="EMBL" id="AGA70174.1"/>
    </source>
</evidence>
<dbReference type="HOGENOM" id="CLU_082952_0_0_9"/>
<evidence type="ECO:0000256" key="2">
    <source>
        <dbReference type="SAM" id="Phobius"/>
    </source>
</evidence>
<keyword evidence="2" id="KW-0472">Membrane</keyword>
<feature type="domain" description="Cytochrome c7-like" evidence="3">
    <location>
        <begin position="50"/>
        <end position="119"/>
    </location>
</feature>
<dbReference type="PANTHER" id="PTHR35038">
    <property type="entry name" value="DISSIMILATORY SULFITE REDUCTASE SIRA"/>
    <property type="match status" value="1"/>
</dbReference>
<evidence type="ECO:0000256" key="1">
    <source>
        <dbReference type="ARBA" id="ARBA00022729"/>
    </source>
</evidence>
<organism evidence="4 5">
    <name type="scientific">Desulfitobacterium dichloroeliminans (strain LMG P-21439 / DCA1)</name>
    <dbReference type="NCBI Taxonomy" id="871963"/>
    <lineage>
        <taxon>Bacteria</taxon>
        <taxon>Bacillati</taxon>
        <taxon>Bacillota</taxon>
        <taxon>Clostridia</taxon>
        <taxon>Eubacteriales</taxon>
        <taxon>Desulfitobacteriaceae</taxon>
        <taxon>Desulfitobacterium</taxon>
    </lineage>
</organism>
<dbReference type="KEGG" id="ddl:Desdi_2761"/>
<evidence type="ECO:0000313" key="5">
    <source>
        <dbReference type="Proteomes" id="UP000010797"/>
    </source>
</evidence>
<name>L0F8M3_DESDL</name>
<keyword evidence="2" id="KW-1133">Transmembrane helix</keyword>
<accession>L0F8M3</accession>
<gene>
    <name evidence="4" type="ordered locus">Desdi_2761</name>
</gene>
<dbReference type="GO" id="GO:0016491">
    <property type="term" value="F:oxidoreductase activity"/>
    <property type="evidence" value="ECO:0007669"/>
    <property type="project" value="TreeGrafter"/>
</dbReference>
<dbReference type="InterPro" id="IPR029467">
    <property type="entry name" value="Cyt_c7-like"/>
</dbReference>
<protein>
    <submittedName>
        <fullName evidence="4">Class III cytochrome C family protein</fullName>
    </submittedName>
</protein>